<reference evidence="2" key="1">
    <citation type="submission" date="2021-04" db="EMBL/GenBank/DDBJ databases">
        <title>First draft genome resource for Brassicaceae pathogens Fusarium oxysporum f. sp. raphani and Fusarium oxysporum f. sp. rapae.</title>
        <authorList>
            <person name="Asai S."/>
        </authorList>
    </citation>
    <scope>NUCLEOTIDE SEQUENCE</scope>
    <source>
        <strain evidence="2">Tf1208</strain>
    </source>
</reference>
<dbReference type="Proteomes" id="UP000694050">
    <property type="component" value="Unassembled WGS sequence"/>
</dbReference>
<evidence type="ECO:0000259" key="1">
    <source>
        <dbReference type="Pfam" id="PF13649"/>
    </source>
</evidence>
<comment type="caution">
    <text evidence="2">The sequence shown here is derived from an EMBL/GenBank/DDBJ whole genome shotgun (WGS) entry which is preliminary data.</text>
</comment>
<organism evidence="2 3">
    <name type="scientific">Fusarium oxysporum f. sp. rapae</name>
    <dbReference type="NCBI Taxonomy" id="485398"/>
    <lineage>
        <taxon>Eukaryota</taxon>
        <taxon>Fungi</taxon>
        <taxon>Dikarya</taxon>
        <taxon>Ascomycota</taxon>
        <taxon>Pezizomycotina</taxon>
        <taxon>Sordariomycetes</taxon>
        <taxon>Hypocreomycetidae</taxon>
        <taxon>Hypocreales</taxon>
        <taxon>Nectriaceae</taxon>
        <taxon>Fusarium</taxon>
        <taxon>Fusarium oxysporum species complex</taxon>
    </lineage>
</organism>
<evidence type="ECO:0000313" key="3">
    <source>
        <dbReference type="Proteomes" id="UP000694050"/>
    </source>
</evidence>
<evidence type="ECO:0000313" key="2">
    <source>
        <dbReference type="EMBL" id="KAG7409873.1"/>
    </source>
</evidence>
<feature type="domain" description="Methyltransferase" evidence="1">
    <location>
        <begin position="164"/>
        <end position="257"/>
    </location>
</feature>
<accession>A0A8J5NWJ5</accession>
<dbReference type="Pfam" id="PF13649">
    <property type="entry name" value="Methyltransf_25"/>
    <property type="match status" value="1"/>
</dbReference>
<dbReference type="InterPro" id="IPR041698">
    <property type="entry name" value="Methyltransf_25"/>
</dbReference>
<dbReference type="EMBL" id="JAELUQ010000008">
    <property type="protein sequence ID" value="KAG7409873.1"/>
    <property type="molecule type" value="Genomic_DNA"/>
</dbReference>
<gene>
    <name evidence="2" type="primary">mppJ-0</name>
    <name evidence="2" type="ORF">Forpe1208_v011801</name>
</gene>
<dbReference type="AlphaFoldDB" id="A0A8J5NWJ5"/>
<dbReference type="CDD" id="cd02440">
    <property type="entry name" value="AdoMet_MTases"/>
    <property type="match status" value="1"/>
</dbReference>
<name>A0A8J5NWJ5_FUSOX</name>
<proteinExistence type="predicted"/>
<protein>
    <submittedName>
        <fullName evidence="2">Phenylpyruvate C(3)-methyltransferase</fullName>
    </submittedName>
</protein>
<sequence>MASVTNVSNSPKESIAKIFNSYVAAAAIAAAWEVGILDQVRAQKVVDIAQFATDHDLHKESTDALVTALATVDVLEQERAHVKPGRLLEEAYQTKGLFHWLALGSGSLFARTQYALRNENRRGKYFTRDSAAIALACREANRQFIDPVFLSAMDKSGCKFNSAVDLGSGSGERLTQILDRFPGSTGIGIDIAGPANECATADALRRGYSNRLTFMEGDARNLHYQDEFSQVDLLTSFLMGHDFWPRENCIATLQNLRSIFPSLQRFFLCDTVRILINRPESRHAVKKHAVPIFTLGFEFGHALMDQAIPTLEDWEGVF</sequence>